<dbReference type="Proteomes" id="UP000237105">
    <property type="component" value="Unassembled WGS sequence"/>
</dbReference>
<name>A0A2P5DZW2_PARAD</name>
<protein>
    <submittedName>
        <fullName evidence="1">Uncharacterized protein</fullName>
    </submittedName>
</protein>
<sequence length="54" mass="5836">MFGMARQLKESSLLVSQSLQNSEKIGLKLLEVGEGGLYRHLIAIPISSPPVPTT</sequence>
<evidence type="ECO:0000313" key="1">
    <source>
        <dbReference type="EMBL" id="PON78835.1"/>
    </source>
</evidence>
<proteinExistence type="predicted"/>
<dbReference type="EMBL" id="JXTB01000007">
    <property type="protein sequence ID" value="PON78835.1"/>
    <property type="molecule type" value="Genomic_DNA"/>
</dbReference>
<gene>
    <name evidence="1" type="ORF">PanWU01x14_017340</name>
</gene>
<evidence type="ECO:0000313" key="2">
    <source>
        <dbReference type="Proteomes" id="UP000237105"/>
    </source>
</evidence>
<reference evidence="2" key="1">
    <citation type="submission" date="2016-06" db="EMBL/GenBank/DDBJ databases">
        <title>Parallel loss of symbiosis genes in relatives of nitrogen-fixing non-legume Parasponia.</title>
        <authorList>
            <person name="Van Velzen R."/>
            <person name="Holmer R."/>
            <person name="Bu F."/>
            <person name="Rutten L."/>
            <person name="Van Zeijl A."/>
            <person name="Liu W."/>
            <person name="Santuari L."/>
            <person name="Cao Q."/>
            <person name="Sharma T."/>
            <person name="Shen D."/>
            <person name="Roswanjaya Y."/>
            <person name="Wardhani T."/>
            <person name="Kalhor M.S."/>
            <person name="Jansen J."/>
            <person name="Van den Hoogen J."/>
            <person name="Gungor B."/>
            <person name="Hartog M."/>
            <person name="Hontelez J."/>
            <person name="Verver J."/>
            <person name="Yang W.-C."/>
            <person name="Schijlen E."/>
            <person name="Repin R."/>
            <person name="Schilthuizen M."/>
            <person name="Schranz E."/>
            <person name="Heidstra R."/>
            <person name="Miyata K."/>
            <person name="Fedorova E."/>
            <person name="Kohlen W."/>
            <person name="Bisseling T."/>
            <person name="Smit S."/>
            <person name="Geurts R."/>
        </authorList>
    </citation>
    <scope>NUCLEOTIDE SEQUENCE [LARGE SCALE GENOMIC DNA]</scope>
    <source>
        <strain evidence="2">cv. WU1-14</strain>
    </source>
</reference>
<organism evidence="1 2">
    <name type="scientific">Parasponia andersonii</name>
    <name type="common">Sponia andersonii</name>
    <dbReference type="NCBI Taxonomy" id="3476"/>
    <lineage>
        <taxon>Eukaryota</taxon>
        <taxon>Viridiplantae</taxon>
        <taxon>Streptophyta</taxon>
        <taxon>Embryophyta</taxon>
        <taxon>Tracheophyta</taxon>
        <taxon>Spermatophyta</taxon>
        <taxon>Magnoliopsida</taxon>
        <taxon>eudicotyledons</taxon>
        <taxon>Gunneridae</taxon>
        <taxon>Pentapetalae</taxon>
        <taxon>rosids</taxon>
        <taxon>fabids</taxon>
        <taxon>Rosales</taxon>
        <taxon>Cannabaceae</taxon>
        <taxon>Parasponia</taxon>
    </lineage>
</organism>
<comment type="caution">
    <text evidence="1">The sequence shown here is derived from an EMBL/GenBank/DDBJ whole genome shotgun (WGS) entry which is preliminary data.</text>
</comment>
<keyword evidence="2" id="KW-1185">Reference proteome</keyword>
<dbReference type="AlphaFoldDB" id="A0A2P5DZW2"/>
<accession>A0A2P5DZW2</accession>